<reference evidence="4 5" key="1">
    <citation type="journal article" date="2010" name="Genome Biol. Evol.">
        <title>The sequence of a 1.8-mb bacterial linear plasmid reveals a rich evolutionary reservoir of secondary metabolic pathways.</title>
        <authorList>
            <person name="Medema M.H."/>
            <person name="Trefzer A."/>
            <person name="Kovalchuk A."/>
            <person name="van den Berg M."/>
            <person name="Mueller U."/>
            <person name="Heijne W."/>
            <person name="Wu L."/>
            <person name="Alam M.T."/>
            <person name="Ronning C.M."/>
            <person name="Nierman W.C."/>
            <person name="Bovenberg R.A.L."/>
            <person name="Breitling R."/>
            <person name="Takano E."/>
        </authorList>
    </citation>
    <scope>NUCLEOTIDE SEQUENCE [LARGE SCALE GENOMIC DNA]</scope>
    <source>
        <strain evidence="5">ATCC 27064 / DSM 738 / JCM 4710 / NBRC 13307 / NCIMB 12785 / NRRL 3585 / VKM Ac-602</strain>
    </source>
</reference>
<protein>
    <submittedName>
        <fullName evidence="4">Transcriptional regulator, AraC family</fullName>
    </submittedName>
</protein>
<dbReference type="InterPro" id="IPR018060">
    <property type="entry name" value="HTH_AraC"/>
</dbReference>
<dbReference type="KEGG" id="sclf:BB341_11365"/>
<dbReference type="PANTHER" id="PTHR46796:SF13">
    <property type="entry name" value="HTH-TYPE TRANSCRIPTIONAL ACTIVATOR RHAS"/>
    <property type="match status" value="1"/>
</dbReference>
<evidence type="ECO:0000313" key="4">
    <source>
        <dbReference type="EMBL" id="EFG08534.1"/>
    </source>
</evidence>
<dbReference type="eggNOG" id="COG2207">
    <property type="taxonomic scope" value="Bacteria"/>
</dbReference>
<dbReference type="RefSeq" id="WP_003953317.1">
    <property type="nucleotide sequence ID" value="NZ_CM000913.1"/>
</dbReference>
<evidence type="ECO:0000256" key="3">
    <source>
        <dbReference type="ARBA" id="ARBA00023163"/>
    </source>
</evidence>
<dbReference type="InterPro" id="IPR009057">
    <property type="entry name" value="Homeodomain-like_sf"/>
</dbReference>
<dbReference type="InterPro" id="IPR032783">
    <property type="entry name" value="AraC_lig"/>
</dbReference>
<dbReference type="Gene3D" id="1.10.10.60">
    <property type="entry name" value="Homeodomain-like"/>
    <property type="match status" value="2"/>
</dbReference>
<dbReference type="Pfam" id="PF12833">
    <property type="entry name" value="HTH_18"/>
    <property type="match status" value="1"/>
</dbReference>
<evidence type="ECO:0000256" key="2">
    <source>
        <dbReference type="ARBA" id="ARBA00023125"/>
    </source>
</evidence>
<dbReference type="PROSITE" id="PS01124">
    <property type="entry name" value="HTH_ARAC_FAMILY_2"/>
    <property type="match status" value="1"/>
</dbReference>
<evidence type="ECO:0000313" key="5">
    <source>
        <dbReference type="Proteomes" id="UP000002357"/>
    </source>
</evidence>
<sequence length="377" mass="38988">MDDALSSLLHGVRPQGALFDQSAFVPPWSLRFEERTPLALLTMFTGTAWVIPDGAEPVRLSPCDVAIVTGPEPYTVADSPGTAPLAVIDGDECRGPDGRPYTDTTGMCGPALGNGIPSGIADGTGNGIADGTGNGIASGAGVANGTGNGAGVANGNGDGYGGGACAFPEGPFGPGPADTAGTTVLLKGVYQVEGSVSDRVLTALPRVALVPSVPEGCPPLAMIAQELARDIPGRQVILDRLLDLLLVTSLREWFALPGSDAPAWYRAHGDPQVGRALKLMHGDPARPWTVASLAAAVGASRARFAHRFTELVGQSPMAYLTEWRICRAADLLARTDATVDAVSRQVGYSNAYALSVAFKRTRGVRPSEHRALARAGR</sequence>
<keyword evidence="5" id="KW-1185">Reference proteome</keyword>
<dbReference type="SMART" id="SM00342">
    <property type="entry name" value="HTH_ARAC"/>
    <property type="match status" value="1"/>
</dbReference>
<gene>
    <name evidence="4" type="ORF">SCLAV_3463</name>
</gene>
<dbReference type="PANTHER" id="PTHR46796">
    <property type="entry name" value="HTH-TYPE TRANSCRIPTIONAL ACTIVATOR RHAS-RELATED"/>
    <property type="match status" value="1"/>
</dbReference>
<keyword evidence="2" id="KW-0238">DNA-binding</keyword>
<dbReference type="GeneID" id="93730027"/>
<name>B5GNS1_STRCL</name>
<proteinExistence type="predicted"/>
<organism evidence="4 5">
    <name type="scientific">Streptomyces clavuligerus</name>
    <dbReference type="NCBI Taxonomy" id="1901"/>
    <lineage>
        <taxon>Bacteria</taxon>
        <taxon>Bacillati</taxon>
        <taxon>Actinomycetota</taxon>
        <taxon>Actinomycetes</taxon>
        <taxon>Kitasatosporales</taxon>
        <taxon>Streptomycetaceae</taxon>
        <taxon>Streptomyces</taxon>
    </lineage>
</organism>
<dbReference type="Pfam" id="PF12852">
    <property type="entry name" value="Cupin_6"/>
    <property type="match status" value="2"/>
</dbReference>
<dbReference type="EMBL" id="CM000913">
    <property type="protein sequence ID" value="EFG08534.1"/>
    <property type="molecule type" value="Genomic_DNA"/>
</dbReference>
<dbReference type="OrthoDB" id="241790at2"/>
<accession>B5GNS1</accession>
<dbReference type="GO" id="GO:0043565">
    <property type="term" value="F:sequence-specific DNA binding"/>
    <property type="evidence" value="ECO:0007669"/>
    <property type="project" value="InterPro"/>
</dbReference>
<dbReference type="Proteomes" id="UP000002357">
    <property type="component" value="Chromosome"/>
</dbReference>
<dbReference type="STRING" id="1901.BB341_11365"/>
<keyword evidence="3" id="KW-0804">Transcription</keyword>
<dbReference type="SUPFAM" id="SSF46689">
    <property type="entry name" value="Homeodomain-like"/>
    <property type="match status" value="2"/>
</dbReference>
<keyword evidence="1" id="KW-0805">Transcription regulation</keyword>
<dbReference type="InterPro" id="IPR050204">
    <property type="entry name" value="AraC_XylS_family_regulators"/>
</dbReference>
<dbReference type="AlphaFoldDB" id="B5GNS1"/>
<evidence type="ECO:0000256" key="1">
    <source>
        <dbReference type="ARBA" id="ARBA00023015"/>
    </source>
</evidence>
<dbReference type="GO" id="GO:0003700">
    <property type="term" value="F:DNA-binding transcription factor activity"/>
    <property type="evidence" value="ECO:0007669"/>
    <property type="project" value="InterPro"/>
</dbReference>